<dbReference type="RefSeq" id="WP_183439670.1">
    <property type="nucleotide sequence ID" value="NZ_JACHXD010000002.1"/>
</dbReference>
<gene>
    <name evidence="2" type="ORF">FHS03_000725</name>
</gene>
<comment type="caution">
    <text evidence="2">The sequence shown here is derived from an EMBL/GenBank/DDBJ whole genome shotgun (WGS) entry which is preliminary data.</text>
</comment>
<protein>
    <submittedName>
        <fullName evidence="2">Uncharacterized protein</fullName>
    </submittedName>
</protein>
<sequence length="217" mass="24167">MKRNYIPEGMSSTPAQITERNSWVTALSADLSPETYTLFKTTVHYLTATESADALAEEANDILRDLLEELGDEAELDAELRQLGCQLNQQLQTADASDEPLNDDPWLQARGQDLAHTVAAFWTDLADTYSGRQAACQRLLEDFADDSHSSRRHALELACSRFYLDTHQAHRLLARAHELAQQRHQGRAAASVNQQSQRAARQAFSARSAGLAHHGNR</sequence>
<keyword evidence="3" id="KW-1185">Reference proteome</keyword>
<reference evidence="2 3" key="1">
    <citation type="submission" date="2020-08" db="EMBL/GenBank/DDBJ databases">
        <title>Genomic Encyclopedia of Type Strains, Phase III (KMG-III): the genomes of soil and plant-associated and newly described type strains.</title>
        <authorList>
            <person name="Whitman W."/>
        </authorList>
    </citation>
    <scope>NUCLEOTIDE SEQUENCE [LARGE SCALE GENOMIC DNA]</scope>
    <source>
        <strain evidence="2 3">CECT 8897</strain>
    </source>
</reference>
<evidence type="ECO:0000313" key="3">
    <source>
        <dbReference type="Proteomes" id="UP000541535"/>
    </source>
</evidence>
<proteinExistence type="predicted"/>
<organism evidence="2 3">
    <name type="scientific">Pseudoduganella violacea</name>
    <dbReference type="NCBI Taxonomy" id="1715466"/>
    <lineage>
        <taxon>Bacteria</taxon>
        <taxon>Pseudomonadati</taxon>
        <taxon>Pseudomonadota</taxon>
        <taxon>Betaproteobacteria</taxon>
        <taxon>Burkholderiales</taxon>
        <taxon>Oxalobacteraceae</taxon>
        <taxon>Telluria group</taxon>
        <taxon>Pseudoduganella</taxon>
    </lineage>
</organism>
<accession>A0A7W5B707</accession>
<dbReference type="AlphaFoldDB" id="A0A7W5B707"/>
<feature type="region of interest" description="Disordered" evidence="1">
    <location>
        <begin position="184"/>
        <end position="217"/>
    </location>
</feature>
<dbReference type="EMBL" id="JACHXD010000002">
    <property type="protein sequence ID" value="MBB3117699.1"/>
    <property type="molecule type" value="Genomic_DNA"/>
</dbReference>
<evidence type="ECO:0000313" key="2">
    <source>
        <dbReference type="EMBL" id="MBB3117699.1"/>
    </source>
</evidence>
<feature type="compositionally biased region" description="Low complexity" evidence="1">
    <location>
        <begin position="187"/>
        <end position="209"/>
    </location>
</feature>
<name>A0A7W5B707_9BURK</name>
<dbReference type="Proteomes" id="UP000541535">
    <property type="component" value="Unassembled WGS sequence"/>
</dbReference>
<evidence type="ECO:0000256" key="1">
    <source>
        <dbReference type="SAM" id="MobiDB-lite"/>
    </source>
</evidence>